<dbReference type="InterPro" id="IPR032466">
    <property type="entry name" value="Metal_Hydrolase"/>
</dbReference>
<sequence>MHLTLVGGELVDGGIRRTGERVVLADGRIVAVGSDVPFRGLVVDATDLLILPGFLDLHTHGGGGFALHTTEPEEILAYARWVTRTGTTAFLVNVVGVPEDLPEPQLTAAALAITHPDGSGAEPLGIYLEGPFLNPARRGAHHASWLRPPDLSLAERLLAAGRGQLRVVTLAPELPGALDILDRFIAAGVLVAIGHTEATYEQTQIAFAHGARLLTHCFNAMPPLLHRAPGPLGALVEEESAFGELIADGHHVLPAVMRVLVRALGSGRTVVITDAQPGAGLPPGTTFSFAGCLARVDSDVARLADGTIAGSVLTMDQALRVLVESVGVPLEDAALMLTTTPARAIGVDQRKGRLAPGYDADLVLLDRELRVQATFCRGHLAFASTDWLARVGDHVHAALSGEGAAL</sequence>
<evidence type="ECO:0000256" key="5">
    <source>
        <dbReference type="PIRNR" id="PIRNR038994"/>
    </source>
</evidence>
<comment type="cofactor">
    <cofactor evidence="8">
        <name>a divalent metal cation</name>
        <dbReference type="ChEBI" id="CHEBI:60240"/>
    </cofactor>
    <text evidence="8">Binds 1 divalent metal cation per subunit.</text>
</comment>
<dbReference type="CDD" id="cd00854">
    <property type="entry name" value="NagA"/>
    <property type="match status" value="1"/>
</dbReference>
<evidence type="ECO:0000313" key="10">
    <source>
        <dbReference type="EMBL" id="HEF66402.1"/>
    </source>
</evidence>
<feature type="binding site" evidence="7">
    <location>
        <position position="251"/>
    </location>
    <ligand>
        <name>substrate</name>
    </ligand>
</feature>
<evidence type="ECO:0000256" key="4">
    <source>
        <dbReference type="ARBA" id="ARBA00023277"/>
    </source>
</evidence>
<dbReference type="SUPFAM" id="SSF51556">
    <property type="entry name" value="Metallo-dependent hydrolases"/>
    <property type="match status" value="1"/>
</dbReference>
<proteinExistence type="inferred from homology"/>
<dbReference type="NCBIfam" id="TIGR00221">
    <property type="entry name" value="nagA"/>
    <property type="match status" value="1"/>
</dbReference>
<dbReference type="SUPFAM" id="SSF51338">
    <property type="entry name" value="Composite domain of metallo-dependent hydrolases"/>
    <property type="match status" value="1"/>
</dbReference>
<evidence type="ECO:0000259" key="9">
    <source>
        <dbReference type="Pfam" id="PF01979"/>
    </source>
</evidence>
<comment type="similarity">
    <text evidence="1 5">Belongs to the metallo-dependent hydrolases superfamily. NagA family.</text>
</comment>
<dbReference type="GO" id="GO:0046872">
    <property type="term" value="F:metal ion binding"/>
    <property type="evidence" value="ECO:0007669"/>
    <property type="project" value="UniProtKB-KW"/>
</dbReference>
<evidence type="ECO:0000256" key="1">
    <source>
        <dbReference type="ARBA" id="ARBA00010716"/>
    </source>
</evidence>
<dbReference type="Gene3D" id="2.30.40.10">
    <property type="entry name" value="Urease, subunit C, domain 1"/>
    <property type="match status" value="1"/>
</dbReference>
<feature type="binding site" evidence="7">
    <location>
        <begin position="219"/>
        <end position="220"/>
    </location>
    <ligand>
        <name>substrate</name>
    </ligand>
</feature>
<dbReference type="EMBL" id="DSJL01000011">
    <property type="protein sequence ID" value="HEF66402.1"/>
    <property type="molecule type" value="Genomic_DNA"/>
</dbReference>
<dbReference type="GO" id="GO:0008448">
    <property type="term" value="F:N-acetylglucosamine-6-phosphate deacetylase activity"/>
    <property type="evidence" value="ECO:0007669"/>
    <property type="project" value="UniProtKB-EC"/>
</dbReference>
<dbReference type="Pfam" id="PF01979">
    <property type="entry name" value="Amidohydro_1"/>
    <property type="match status" value="1"/>
</dbReference>
<dbReference type="PANTHER" id="PTHR11113">
    <property type="entry name" value="N-ACETYLGLUCOSAMINE-6-PHOSPHATE DEACETYLASE"/>
    <property type="match status" value="1"/>
</dbReference>
<keyword evidence="4 5" id="KW-0119">Carbohydrate metabolism</keyword>
<keyword evidence="3 5" id="KW-0378">Hydrolase</keyword>
<evidence type="ECO:0000256" key="3">
    <source>
        <dbReference type="ARBA" id="ARBA00022801"/>
    </source>
</evidence>
<feature type="binding site" evidence="8">
    <location>
        <position position="129"/>
    </location>
    <ligand>
        <name>Zn(2+)</name>
        <dbReference type="ChEBI" id="CHEBI:29105"/>
    </ligand>
</feature>
<dbReference type="GO" id="GO:0006046">
    <property type="term" value="P:N-acetylglucosamine catabolic process"/>
    <property type="evidence" value="ECO:0007669"/>
    <property type="project" value="TreeGrafter"/>
</dbReference>
<reference evidence="10" key="1">
    <citation type="journal article" date="2020" name="mSystems">
        <title>Genome- and Community-Level Interaction Insights into Carbon Utilization and Element Cycling Functions of Hydrothermarchaeota in Hydrothermal Sediment.</title>
        <authorList>
            <person name="Zhou Z."/>
            <person name="Liu Y."/>
            <person name="Xu W."/>
            <person name="Pan J."/>
            <person name="Luo Z.H."/>
            <person name="Li M."/>
        </authorList>
    </citation>
    <scope>NUCLEOTIDE SEQUENCE [LARGE SCALE GENOMIC DNA]</scope>
    <source>
        <strain evidence="10">SpSt-222</strain>
    </source>
</reference>
<feature type="domain" description="Amidohydrolase-related" evidence="9">
    <location>
        <begin position="50"/>
        <end position="379"/>
    </location>
</feature>
<name>A0A7C2AUA4_THERO</name>
<dbReference type="InterPro" id="IPR011059">
    <property type="entry name" value="Metal-dep_hydrolase_composite"/>
</dbReference>
<evidence type="ECO:0000256" key="6">
    <source>
        <dbReference type="PIRSR" id="PIRSR038994-1"/>
    </source>
</evidence>
<evidence type="ECO:0000256" key="2">
    <source>
        <dbReference type="ARBA" id="ARBA00022723"/>
    </source>
</evidence>
<evidence type="ECO:0000256" key="7">
    <source>
        <dbReference type="PIRSR" id="PIRSR038994-2"/>
    </source>
</evidence>
<dbReference type="PIRSF" id="PIRSF038994">
    <property type="entry name" value="NagA"/>
    <property type="match status" value="1"/>
</dbReference>
<dbReference type="AlphaFoldDB" id="A0A7C2AUA4"/>
<comment type="caution">
    <text evidence="10">The sequence shown here is derived from an EMBL/GenBank/DDBJ whole genome shotgun (WGS) entry which is preliminary data.</text>
</comment>
<dbReference type="InterPro" id="IPR006680">
    <property type="entry name" value="Amidohydro-rel"/>
</dbReference>
<feature type="binding site" evidence="8">
    <location>
        <position position="195"/>
    </location>
    <ligand>
        <name>Zn(2+)</name>
        <dbReference type="ChEBI" id="CHEBI:29105"/>
    </ligand>
</feature>
<dbReference type="EC" id="3.5.1.25" evidence="10"/>
<feature type="binding site" evidence="7">
    <location>
        <position position="140"/>
    </location>
    <ligand>
        <name>substrate</name>
    </ligand>
</feature>
<accession>A0A7C2AUA4</accession>
<protein>
    <submittedName>
        <fullName evidence="10">N-acetylglucosamine-6-phosphate deacetylase</fullName>
        <ecNumber evidence="10">3.5.1.25</ecNumber>
    </submittedName>
</protein>
<feature type="binding site" evidence="7">
    <location>
        <position position="227"/>
    </location>
    <ligand>
        <name>substrate</name>
    </ligand>
</feature>
<feature type="binding site" evidence="7">
    <location>
        <begin position="308"/>
        <end position="310"/>
    </location>
    <ligand>
        <name>substrate</name>
    </ligand>
</feature>
<dbReference type="InterPro" id="IPR003764">
    <property type="entry name" value="GlcNAc_6-P_deAcase"/>
</dbReference>
<feature type="active site" description="Proton donor/acceptor" evidence="6">
    <location>
        <position position="274"/>
    </location>
</feature>
<gene>
    <name evidence="10" type="primary">nagA</name>
    <name evidence="10" type="ORF">ENP47_12515</name>
</gene>
<dbReference type="Gene3D" id="3.20.20.140">
    <property type="entry name" value="Metal-dependent hydrolases"/>
    <property type="match status" value="1"/>
</dbReference>
<feature type="binding site" evidence="8">
    <location>
        <position position="216"/>
    </location>
    <ligand>
        <name>Zn(2+)</name>
        <dbReference type="ChEBI" id="CHEBI:29105"/>
    </ligand>
</feature>
<evidence type="ECO:0000256" key="8">
    <source>
        <dbReference type="PIRSR" id="PIRSR038994-3"/>
    </source>
</evidence>
<dbReference type="PANTHER" id="PTHR11113:SF14">
    <property type="entry name" value="N-ACETYLGLUCOSAMINE-6-PHOSPHATE DEACETYLASE"/>
    <property type="match status" value="1"/>
</dbReference>
<keyword evidence="2 8" id="KW-0479">Metal-binding</keyword>
<organism evidence="10">
    <name type="scientific">Thermomicrobium roseum</name>
    <dbReference type="NCBI Taxonomy" id="500"/>
    <lineage>
        <taxon>Bacteria</taxon>
        <taxon>Pseudomonadati</taxon>
        <taxon>Thermomicrobiota</taxon>
        <taxon>Thermomicrobia</taxon>
        <taxon>Thermomicrobiales</taxon>
        <taxon>Thermomicrobiaceae</taxon>
        <taxon>Thermomicrobium</taxon>
    </lineage>
</organism>